<evidence type="ECO:0000313" key="1">
    <source>
        <dbReference type="EMBL" id="SQC93601.1"/>
    </source>
</evidence>
<name>A0A2X3JCA2_9ENTR</name>
<protein>
    <submittedName>
        <fullName evidence="1">Phenylacetate-coenzyme A ligase</fullName>
        <ecNumber evidence="1">6.2.1.30</ecNumber>
    </submittedName>
</protein>
<dbReference type="InterPro" id="IPR051414">
    <property type="entry name" value="Adenylate-forming_Reductase"/>
</dbReference>
<dbReference type="AlphaFoldDB" id="A0A2X3JCA2"/>
<dbReference type="Proteomes" id="UP000251197">
    <property type="component" value="Unassembled WGS sequence"/>
</dbReference>
<accession>A0A2X3JCA2</accession>
<gene>
    <name evidence="1" type="primary">paaK_1</name>
    <name evidence="1" type="ORF">NCTC12120_06715</name>
</gene>
<keyword evidence="1" id="KW-0436">Ligase</keyword>
<dbReference type="GO" id="GO:0047475">
    <property type="term" value="F:phenylacetate-CoA ligase activity"/>
    <property type="evidence" value="ECO:0007669"/>
    <property type="project" value="UniProtKB-EC"/>
</dbReference>
<sequence length="101" mass="11840">MKPHRLDELQALQTQRLKWTLNHAYNNVPMYKRKFDAVGVHPDDFKELKDIRLFPCTTKQDLRDNYPFDTFAVPMEQVVRIHASSGYDGQTYGGGLHPKRH</sequence>
<dbReference type="EMBL" id="UAVU01000011">
    <property type="protein sequence ID" value="SQC93601.1"/>
    <property type="molecule type" value="Genomic_DNA"/>
</dbReference>
<dbReference type="PANTHER" id="PTHR43439">
    <property type="entry name" value="PHENYLACETATE-COENZYME A LIGASE"/>
    <property type="match status" value="1"/>
</dbReference>
<dbReference type="PANTHER" id="PTHR43439:SF1">
    <property type="entry name" value="PHENYLACETATE-COENZYME A LIGASE"/>
    <property type="match status" value="1"/>
</dbReference>
<dbReference type="EC" id="6.2.1.30" evidence="1"/>
<reference evidence="1 2" key="1">
    <citation type="submission" date="2018-06" db="EMBL/GenBank/DDBJ databases">
        <authorList>
            <consortium name="Pathogen Informatics"/>
            <person name="Doyle S."/>
        </authorList>
    </citation>
    <scope>NUCLEOTIDE SEQUENCE [LARGE SCALE GENOMIC DNA]</scope>
    <source>
        <strain evidence="1 2">NCTC12120</strain>
    </source>
</reference>
<proteinExistence type="predicted"/>
<dbReference type="Gene3D" id="3.40.50.12780">
    <property type="entry name" value="N-terminal domain of ligase-like"/>
    <property type="match status" value="1"/>
</dbReference>
<dbReference type="InterPro" id="IPR042099">
    <property type="entry name" value="ANL_N_sf"/>
</dbReference>
<evidence type="ECO:0000313" key="2">
    <source>
        <dbReference type="Proteomes" id="UP000251197"/>
    </source>
</evidence>
<organism evidence="1 2">
    <name type="scientific">Cedecea neteri</name>
    <dbReference type="NCBI Taxonomy" id="158822"/>
    <lineage>
        <taxon>Bacteria</taxon>
        <taxon>Pseudomonadati</taxon>
        <taxon>Pseudomonadota</taxon>
        <taxon>Gammaproteobacteria</taxon>
        <taxon>Enterobacterales</taxon>
        <taxon>Enterobacteriaceae</taxon>
        <taxon>Cedecea</taxon>
    </lineage>
</organism>